<accession>A0A151QQ65</accession>
<dbReference type="EMBL" id="KQ485279">
    <property type="protein sequence ID" value="KYP32447.1"/>
    <property type="molecule type" value="Genomic_DNA"/>
</dbReference>
<dbReference type="Proteomes" id="UP000075243">
    <property type="component" value="Unassembled WGS sequence"/>
</dbReference>
<organism evidence="2 3">
    <name type="scientific">Cajanus cajan</name>
    <name type="common">Pigeon pea</name>
    <name type="synonym">Cajanus indicus</name>
    <dbReference type="NCBI Taxonomy" id="3821"/>
    <lineage>
        <taxon>Eukaryota</taxon>
        <taxon>Viridiplantae</taxon>
        <taxon>Streptophyta</taxon>
        <taxon>Embryophyta</taxon>
        <taxon>Tracheophyta</taxon>
        <taxon>Spermatophyta</taxon>
        <taxon>Magnoliopsida</taxon>
        <taxon>eudicotyledons</taxon>
        <taxon>Gunneridae</taxon>
        <taxon>Pentapetalae</taxon>
        <taxon>rosids</taxon>
        <taxon>fabids</taxon>
        <taxon>Fabales</taxon>
        <taxon>Fabaceae</taxon>
        <taxon>Papilionoideae</taxon>
        <taxon>50 kb inversion clade</taxon>
        <taxon>NPAAA clade</taxon>
        <taxon>indigoferoid/millettioid clade</taxon>
        <taxon>Phaseoleae</taxon>
        <taxon>Cajanus</taxon>
    </lineage>
</organism>
<gene>
    <name evidence="2" type="ORF">KK1_046881</name>
</gene>
<evidence type="ECO:0000256" key="1">
    <source>
        <dbReference type="SAM" id="SignalP"/>
    </source>
</evidence>
<feature type="signal peptide" evidence="1">
    <location>
        <begin position="1"/>
        <end position="24"/>
    </location>
</feature>
<evidence type="ECO:0000313" key="2">
    <source>
        <dbReference type="EMBL" id="KYP32447.1"/>
    </source>
</evidence>
<keyword evidence="3" id="KW-1185">Reference proteome</keyword>
<protein>
    <submittedName>
        <fullName evidence="2">Uncharacterized protein</fullName>
    </submittedName>
</protein>
<keyword evidence="1" id="KW-0732">Signal</keyword>
<evidence type="ECO:0000313" key="3">
    <source>
        <dbReference type="Proteomes" id="UP000075243"/>
    </source>
</evidence>
<name>A0A151QQ65_CAJCA</name>
<proteinExistence type="predicted"/>
<feature type="chain" id="PRO_5007587483" evidence="1">
    <location>
        <begin position="25"/>
        <end position="108"/>
    </location>
</feature>
<dbReference type="Gramene" id="C.cajan_46103.t">
    <property type="protein sequence ID" value="C.cajan_46103.t.cds1"/>
    <property type="gene ID" value="C.cajan_46103"/>
</dbReference>
<reference evidence="2" key="1">
    <citation type="journal article" date="2012" name="Nat. Biotechnol.">
        <title>Draft genome sequence of pigeonpea (Cajanus cajan), an orphan legume crop of resource-poor farmers.</title>
        <authorList>
            <person name="Varshney R.K."/>
            <person name="Chen W."/>
            <person name="Li Y."/>
            <person name="Bharti A.K."/>
            <person name="Saxena R.K."/>
            <person name="Schlueter J.A."/>
            <person name="Donoghue M.T."/>
            <person name="Azam S."/>
            <person name="Fan G."/>
            <person name="Whaley A.M."/>
            <person name="Farmer A.D."/>
            <person name="Sheridan J."/>
            <person name="Iwata A."/>
            <person name="Tuteja R."/>
            <person name="Penmetsa R.V."/>
            <person name="Wu W."/>
            <person name="Upadhyaya H.D."/>
            <person name="Yang S.P."/>
            <person name="Shah T."/>
            <person name="Saxena K.B."/>
            <person name="Michael T."/>
            <person name="McCombie W.R."/>
            <person name="Yang B."/>
            <person name="Zhang G."/>
            <person name="Yang H."/>
            <person name="Wang J."/>
            <person name="Spillane C."/>
            <person name="Cook D.R."/>
            <person name="May G.D."/>
            <person name="Xu X."/>
            <person name="Jackson S.A."/>
        </authorList>
    </citation>
    <scope>NUCLEOTIDE SEQUENCE [LARGE SCALE GENOMIC DNA]</scope>
</reference>
<dbReference type="AlphaFoldDB" id="A0A151QQ65"/>
<dbReference type="OMA" id="CEANCHK"/>
<sequence>MLKNKMKITKFVTMIMIMVGFVQADFDPQIKFNLCLKLCNLKCVFKYYFNKPVYRQCCHNCEVKCHGMANDATYDCITNCGMTKSINNNIGNHSLSFFFCFIIILHSV</sequence>